<dbReference type="Gene3D" id="1.10.10.60">
    <property type="entry name" value="Homeodomain-like"/>
    <property type="match status" value="1"/>
</dbReference>
<dbReference type="InterPro" id="IPR036271">
    <property type="entry name" value="Tet_transcr_reg_TetR-rel_C_sf"/>
</dbReference>
<dbReference type="InterPro" id="IPR041490">
    <property type="entry name" value="KstR2_TetR_C"/>
</dbReference>
<reference evidence="6 7" key="1">
    <citation type="submission" date="2018-03" db="EMBL/GenBank/DDBJ databases">
        <title>Draft Genome Sequences of the Obligatory Marine Myxobacteria Enhygromyxa salina SWB005.</title>
        <authorList>
            <person name="Poehlein A."/>
            <person name="Moghaddam J.A."/>
            <person name="Harms H."/>
            <person name="Alanjari M."/>
            <person name="Koenig G.M."/>
            <person name="Daniel R."/>
            <person name="Schaeberle T.F."/>
        </authorList>
    </citation>
    <scope>NUCLEOTIDE SEQUENCE [LARGE SCALE GENOMIC DNA]</scope>
    <source>
        <strain evidence="6 7">SWB005</strain>
    </source>
</reference>
<dbReference type="GO" id="GO:0003700">
    <property type="term" value="F:DNA-binding transcription factor activity"/>
    <property type="evidence" value="ECO:0007669"/>
    <property type="project" value="TreeGrafter"/>
</dbReference>
<evidence type="ECO:0000313" key="6">
    <source>
        <dbReference type="EMBL" id="PRP90321.1"/>
    </source>
</evidence>
<protein>
    <submittedName>
        <fullName evidence="6">HTH-type transcriptional repressor KstR2</fullName>
    </submittedName>
</protein>
<gene>
    <name evidence="6" type="primary">kstR2</name>
    <name evidence="6" type="ORF">ENSA5_65680</name>
</gene>
<dbReference type="InterPro" id="IPR050109">
    <property type="entry name" value="HTH-type_TetR-like_transc_reg"/>
</dbReference>
<dbReference type="PROSITE" id="PS50977">
    <property type="entry name" value="HTH_TETR_2"/>
    <property type="match status" value="1"/>
</dbReference>
<comment type="caution">
    <text evidence="6">The sequence shown here is derived from an EMBL/GenBank/DDBJ whole genome shotgun (WGS) entry which is preliminary data.</text>
</comment>
<evidence type="ECO:0000313" key="7">
    <source>
        <dbReference type="Proteomes" id="UP000237968"/>
    </source>
</evidence>
<dbReference type="InterPro" id="IPR001647">
    <property type="entry name" value="HTH_TetR"/>
</dbReference>
<keyword evidence="2 4" id="KW-0238">DNA-binding</keyword>
<name>A0A2S9XCB7_9BACT</name>
<organism evidence="6 7">
    <name type="scientific">Enhygromyxa salina</name>
    <dbReference type="NCBI Taxonomy" id="215803"/>
    <lineage>
        <taxon>Bacteria</taxon>
        <taxon>Pseudomonadati</taxon>
        <taxon>Myxococcota</taxon>
        <taxon>Polyangia</taxon>
        <taxon>Nannocystales</taxon>
        <taxon>Nannocystaceae</taxon>
        <taxon>Enhygromyxa</taxon>
    </lineage>
</organism>
<keyword evidence="1" id="KW-0805">Transcription regulation</keyword>
<evidence type="ECO:0000256" key="1">
    <source>
        <dbReference type="ARBA" id="ARBA00023015"/>
    </source>
</evidence>
<dbReference type="Pfam" id="PF00440">
    <property type="entry name" value="TetR_N"/>
    <property type="match status" value="1"/>
</dbReference>
<dbReference type="GO" id="GO:0000976">
    <property type="term" value="F:transcription cis-regulatory region binding"/>
    <property type="evidence" value="ECO:0007669"/>
    <property type="project" value="TreeGrafter"/>
</dbReference>
<dbReference type="SUPFAM" id="SSF48498">
    <property type="entry name" value="Tetracyclin repressor-like, C-terminal domain"/>
    <property type="match status" value="1"/>
</dbReference>
<keyword evidence="7" id="KW-1185">Reference proteome</keyword>
<dbReference type="AlphaFoldDB" id="A0A2S9XCB7"/>
<feature type="domain" description="HTH tetR-type" evidence="5">
    <location>
        <begin position="1"/>
        <end position="39"/>
    </location>
</feature>
<dbReference type="PANTHER" id="PTHR30055">
    <property type="entry name" value="HTH-TYPE TRANSCRIPTIONAL REGULATOR RUTR"/>
    <property type="match status" value="1"/>
</dbReference>
<dbReference type="EMBL" id="PVNK01000285">
    <property type="protein sequence ID" value="PRP90321.1"/>
    <property type="molecule type" value="Genomic_DNA"/>
</dbReference>
<dbReference type="InterPro" id="IPR009057">
    <property type="entry name" value="Homeodomain-like_sf"/>
</dbReference>
<evidence type="ECO:0000256" key="3">
    <source>
        <dbReference type="ARBA" id="ARBA00023163"/>
    </source>
</evidence>
<dbReference type="SUPFAM" id="SSF46689">
    <property type="entry name" value="Homeodomain-like"/>
    <property type="match status" value="1"/>
</dbReference>
<sequence length="165" mass="18454">MRVDELARDVGISKRTLYEQFRTKEDMARKALARRLERLRGGVDRLVATGGDESDQLREVMLLICRVYAKAQPAFHQDLESTPSLTELVAASRRDSFSKIEAVIRSGIDNGRFRADLDPRLVQRSLVAAVEGVLRPEILAEDGVTLDHAFQAILDLILNGLSRPV</sequence>
<dbReference type="Proteomes" id="UP000237968">
    <property type="component" value="Unassembled WGS sequence"/>
</dbReference>
<dbReference type="Pfam" id="PF17932">
    <property type="entry name" value="TetR_C_24"/>
    <property type="match status" value="1"/>
</dbReference>
<accession>A0A2S9XCB7</accession>
<keyword evidence="3" id="KW-0804">Transcription</keyword>
<feature type="DNA-binding region" description="H-T-H motif" evidence="4">
    <location>
        <begin position="2"/>
        <end position="21"/>
    </location>
</feature>
<evidence type="ECO:0000256" key="4">
    <source>
        <dbReference type="PROSITE-ProRule" id="PRU00335"/>
    </source>
</evidence>
<evidence type="ECO:0000256" key="2">
    <source>
        <dbReference type="ARBA" id="ARBA00023125"/>
    </source>
</evidence>
<dbReference type="PANTHER" id="PTHR30055:SF234">
    <property type="entry name" value="HTH-TYPE TRANSCRIPTIONAL REGULATOR BETI"/>
    <property type="match status" value="1"/>
</dbReference>
<dbReference type="Gene3D" id="1.10.357.10">
    <property type="entry name" value="Tetracycline Repressor, domain 2"/>
    <property type="match status" value="1"/>
</dbReference>
<proteinExistence type="predicted"/>
<evidence type="ECO:0000259" key="5">
    <source>
        <dbReference type="PROSITE" id="PS50977"/>
    </source>
</evidence>